<protein>
    <recommendedName>
        <fullName evidence="3">DUF2336 domain-containing protein</fullName>
    </recommendedName>
</protein>
<gene>
    <name evidence="1" type="ORF">SAMN04515666_104501</name>
</gene>
<sequence>MWGCVMSPVGALLRDLETTMARGSTDERAVILSRLTDLFLATANEMGEDQVGVFDVVIGRLARAIEMRARIELAERLAPVPNAPSGVVRQLALDEIAVARPVLVASPRLSDHDLVAIAAAKGRDHMLAITERPDLGEPVTDFLILRGGRVVTHAVAANQSARFSRHGMGVLVMRAAQDDALQATLGTRADIPGDLAEQLLAAAKSSARRRLEASLEPSLLGSVAGAVERGAEAVSAQATIGDELGRFGKALADVKALDEASKLDEAVVAQYATSGAIEHAICGVATLARLTLPATEQIVFGPDRDAVLLVARGMGWSWETTRALIGLRKGDGKSAPVLERAKQSFRNLTPVTAQRVLGFLRMRDGAQSDSSAPARP</sequence>
<dbReference type="Proteomes" id="UP000199664">
    <property type="component" value="Unassembled WGS sequence"/>
</dbReference>
<name>A0A1H7RRB1_9HYPH</name>
<proteinExistence type="predicted"/>
<dbReference type="AlphaFoldDB" id="A0A1H7RRB1"/>
<evidence type="ECO:0000313" key="2">
    <source>
        <dbReference type="Proteomes" id="UP000199664"/>
    </source>
</evidence>
<accession>A0A1H7RRB1</accession>
<organism evidence="1 2">
    <name type="scientific">Bosea lupini</name>
    <dbReference type="NCBI Taxonomy" id="1036779"/>
    <lineage>
        <taxon>Bacteria</taxon>
        <taxon>Pseudomonadati</taxon>
        <taxon>Pseudomonadota</taxon>
        <taxon>Alphaproteobacteria</taxon>
        <taxon>Hyphomicrobiales</taxon>
        <taxon>Boseaceae</taxon>
        <taxon>Bosea</taxon>
    </lineage>
</organism>
<dbReference type="InterPro" id="IPR019285">
    <property type="entry name" value="DUF2336"/>
</dbReference>
<keyword evidence="2" id="KW-1185">Reference proteome</keyword>
<dbReference type="Pfam" id="PF10098">
    <property type="entry name" value="DUF2336"/>
    <property type="match status" value="1"/>
</dbReference>
<evidence type="ECO:0000313" key="1">
    <source>
        <dbReference type="EMBL" id="SEL62761.1"/>
    </source>
</evidence>
<dbReference type="STRING" id="1036779.SAMN04515666_104501"/>
<evidence type="ECO:0008006" key="3">
    <source>
        <dbReference type="Google" id="ProtNLM"/>
    </source>
</evidence>
<dbReference type="EMBL" id="FOAN01000004">
    <property type="protein sequence ID" value="SEL62761.1"/>
    <property type="molecule type" value="Genomic_DNA"/>
</dbReference>
<reference evidence="2" key="1">
    <citation type="submission" date="2016-10" db="EMBL/GenBank/DDBJ databases">
        <authorList>
            <person name="Varghese N."/>
            <person name="Submissions S."/>
        </authorList>
    </citation>
    <scope>NUCLEOTIDE SEQUENCE [LARGE SCALE GENOMIC DNA]</scope>
    <source>
        <strain evidence="2">LMG 26383,CCUG 61248,R- 45681</strain>
    </source>
</reference>